<sequence>MVVSEPPEEYTHGPIAANPCSSVDAEWADKFRPAEATWGFSAWWKPRRRCTARAKTVELLPMTVSSPAPEATAIVSPARPYVLHLEHKRRRWHARPDRLRLALALLMDIGDPVPAGVGGAR</sequence>
<name>A0A543NP49_9ACTN</name>
<protein>
    <submittedName>
        <fullName evidence="1">Uncharacterized protein</fullName>
    </submittedName>
</protein>
<dbReference type="AlphaFoldDB" id="A0A543NP49"/>
<dbReference type="EMBL" id="VFQC01000001">
    <property type="protein sequence ID" value="TQN33546.1"/>
    <property type="molecule type" value="Genomic_DNA"/>
</dbReference>
<evidence type="ECO:0000313" key="2">
    <source>
        <dbReference type="Proteomes" id="UP000317422"/>
    </source>
</evidence>
<proteinExistence type="predicted"/>
<comment type="caution">
    <text evidence="1">The sequence shown here is derived from an EMBL/GenBank/DDBJ whole genome shotgun (WGS) entry which is preliminary data.</text>
</comment>
<reference evidence="1 2" key="1">
    <citation type="submission" date="2019-06" db="EMBL/GenBank/DDBJ databases">
        <title>Sequencing the genomes of 1000 actinobacteria strains.</title>
        <authorList>
            <person name="Klenk H.-P."/>
        </authorList>
    </citation>
    <scope>NUCLEOTIDE SEQUENCE [LARGE SCALE GENOMIC DNA]</scope>
    <source>
        <strain evidence="1 2">DSM 45015</strain>
    </source>
</reference>
<accession>A0A543NP49</accession>
<evidence type="ECO:0000313" key="1">
    <source>
        <dbReference type="EMBL" id="TQN33546.1"/>
    </source>
</evidence>
<dbReference type="Proteomes" id="UP000317422">
    <property type="component" value="Unassembled WGS sequence"/>
</dbReference>
<gene>
    <name evidence="1" type="ORF">FHX37_3571</name>
</gene>
<keyword evidence="2" id="KW-1185">Reference proteome</keyword>
<organism evidence="1 2">
    <name type="scientific">Haloactinospora alba</name>
    <dbReference type="NCBI Taxonomy" id="405555"/>
    <lineage>
        <taxon>Bacteria</taxon>
        <taxon>Bacillati</taxon>
        <taxon>Actinomycetota</taxon>
        <taxon>Actinomycetes</taxon>
        <taxon>Streptosporangiales</taxon>
        <taxon>Nocardiopsidaceae</taxon>
        <taxon>Haloactinospora</taxon>
    </lineage>
</organism>